<keyword evidence="1" id="KW-0677">Repeat</keyword>
<accession>A0ABZ2RKW6</accession>
<evidence type="ECO:0000256" key="3">
    <source>
        <dbReference type="ARBA" id="ARBA00022840"/>
    </source>
</evidence>
<dbReference type="CDD" id="cd03221">
    <property type="entry name" value="ABCF_EF-3"/>
    <property type="match status" value="1"/>
</dbReference>
<dbReference type="EMBL" id="CP148074">
    <property type="protein sequence ID" value="WXL26733.1"/>
    <property type="molecule type" value="Genomic_DNA"/>
</dbReference>
<evidence type="ECO:0000259" key="5">
    <source>
        <dbReference type="PROSITE" id="PS50893"/>
    </source>
</evidence>
<name>A0ABZ2RKW6_ECTME</name>
<dbReference type="InterPro" id="IPR027417">
    <property type="entry name" value="P-loop_NTPase"/>
</dbReference>
<evidence type="ECO:0000256" key="1">
    <source>
        <dbReference type="ARBA" id="ARBA00022737"/>
    </source>
</evidence>
<evidence type="ECO:0000256" key="4">
    <source>
        <dbReference type="SAM" id="MobiDB-lite"/>
    </source>
</evidence>
<dbReference type="InterPro" id="IPR050611">
    <property type="entry name" value="ABCF"/>
</dbReference>
<dbReference type="SUPFAM" id="SSF52540">
    <property type="entry name" value="P-loop containing nucleoside triphosphate hydrolases"/>
    <property type="match status" value="2"/>
</dbReference>
<dbReference type="InterPro" id="IPR003593">
    <property type="entry name" value="AAA+_ATPase"/>
</dbReference>
<evidence type="ECO:0000313" key="6">
    <source>
        <dbReference type="EMBL" id="WXL26733.1"/>
    </source>
</evidence>
<dbReference type="PANTHER" id="PTHR19211">
    <property type="entry name" value="ATP-BINDING TRANSPORT PROTEIN-RELATED"/>
    <property type="match status" value="1"/>
</dbReference>
<feature type="region of interest" description="Disordered" evidence="4">
    <location>
        <begin position="244"/>
        <end position="279"/>
    </location>
</feature>
<reference evidence="6 7" key="1">
    <citation type="submission" date="2024-03" db="EMBL/GenBank/DDBJ databases">
        <title>Complete genome of BD2.</title>
        <authorList>
            <person name="Cao G."/>
        </authorList>
    </citation>
    <scope>NUCLEOTIDE SEQUENCE [LARGE SCALE GENOMIC DNA]</scope>
    <source>
        <strain evidence="6 7">BD2</strain>
    </source>
</reference>
<evidence type="ECO:0000313" key="7">
    <source>
        <dbReference type="Proteomes" id="UP001476583"/>
    </source>
</evidence>
<protein>
    <submittedName>
        <fullName evidence="6">ABC-F family ATP-binding cassette domain-containing protein</fullName>
    </submittedName>
</protein>
<sequence length="537" mass="59560">MTSTYLTLESVSYVLPTGRTLFSNLNAQFDERLTGLVGRNGIGKSVLAKILAGLLPPSAGCCVRAGSVYYLPQQIVRAEGMTVASLTGQLPVLEAIQRIEAGSVSALDFDAVGECWDIRTRLQQALQQRGLGHLALDTPVSQISGGEAMRVALLGAEISRADYLILDEPSNHLDRLNRTLLIEHIQTWPRGMLVVSHDRELLGGVERIVELSTLGLNSYGGNYDFYVQSRAQQQQSVLERLDQHKREQKREEQNMRKQLERQERRNARGKRTGAVSNQAKILLGQQKGRSEQSSGRLQLQQAALRELRSQEISDIRQQVDEDSVVVMRATSQVRNHTNRQIARVTGQLPYVSADARYVDLTLTLQHRVGVVGPNGCGKTTLLKVLVGQRQLVSGYSDVRVVSAYLDQMVSTLEPHESVLQQLRSANRATPESELRTRLAQLGLDAQKISVPSHQLSGGERIKAALACALYVETPAELLLLDEPSNHLDLPSVHALEEMLCSYQGAMQVVSHDDAFMQRLRLSHRLSVADGGWEMEQW</sequence>
<feature type="compositionally biased region" description="Basic and acidic residues" evidence="4">
    <location>
        <begin position="244"/>
        <end position="266"/>
    </location>
</feature>
<dbReference type="Pfam" id="PF00005">
    <property type="entry name" value="ABC_tran"/>
    <property type="match status" value="2"/>
</dbReference>
<proteinExistence type="predicted"/>
<dbReference type="SMART" id="SM00382">
    <property type="entry name" value="AAA"/>
    <property type="match status" value="2"/>
</dbReference>
<dbReference type="Proteomes" id="UP001476583">
    <property type="component" value="Chromosome"/>
</dbReference>
<keyword evidence="7" id="KW-1185">Reference proteome</keyword>
<gene>
    <name evidence="6" type="ORF">WG219_04435</name>
</gene>
<dbReference type="PANTHER" id="PTHR19211:SF6">
    <property type="entry name" value="BLL7188 PROTEIN"/>
    <property type="match status" value="1"/>
</dbReference>
<keyword evidence="3 6" id="KW-0067">ATP-binding</keyword>
<dbReference type="InterPro" id="IPR003439">
    <property type="entry name" value="ABC_transporter-like_ATP-bd"/>
</dbReference>
<dbReference type="GO" id="GO:0005524">
    <property type="term" value="F:ATP binding"/>
    <property type="evidence" value="ECO:0007669"/>
    <property type="project" value="UniProtKB-KW"/>
</dbReference>
<dbReference type="PROSITE" id="PS50893">
    <property type="entry name" value="ABC_TRANSPORTER_2"/>
    <property type="match status" value="1"/>
</dbReference>
<evidence type="ECO:0000256" key="2">
    <source>
        <dbReference type="ARBA" id="ARBA00022741"/>
    </source>
</evidence>
<feature type="domain" description="ABC transporter" evidence="5">
    <location>
        <begin position="6"/>
        <end position="238"/>
    </location>
</feature>
<keyword evidence="2" id="KW-0547">Nucleotide-binding</keyword>
<organism evidence="6 7">
    <name type="scientific">Ectopseudomonas mendocina</name>
    <name type="common">Pseudomonas mendocina</name>
    <dbReference type="NCBI Taxonomy" id="300"/>
    <lineage>
        <taxon>Bacteria</taxon>
        <taxon>Pseudomonadati</taxon>
        <taxon>Pseudomonadota</taxon>
        <taxon>Gammaproteobacteria</taxon>
        <taxon>Pseudomonadales</taxon>
        <taxon>Pseudomonadaceae</taxon>
        <taxon>Ectopseudomonas</taxon>
    </lineage>
</organism>
<dbReference type="Gene3D" id="3.40.50.300">
    <property type="entry name" value="P-loop containing nucleotide triphosphate hydrolases"/>
    <property type="match status" value="2"/>
</dbReference>